<dbReference type="Pfam" id="PF00440">
    <property type="entry name" value="TetR_N"/>
    <property type="match status" value="1"/>
</dbReference>
<dbReference type="InterPro" id="IPR001647">
    <property type="entry name" value="HTH_TetR"/>
</dbReference>
<evidence type="ECO:0000256" key="4">
    <source>
        <dbReference type="PROSITE-ProRule" id="PRU00335"/>
    </source>
</evidence>
<evidence type="ECO:0000313" key="7">
    <source>
        <dbReference type="EMBL" id="RVT95307.1"/>
    </source>
</evidence>
<dbReference type="Gene3D" id="1.10.10.60">
    <property type="entry name" value="Homeodomain-like"/>
    <property type="match status" value="1"/>
</dbReference>
<dbReference type="PRINTS" id="PR00455">
    <property type="entry name" value="HTHTETR"/>
</dbReference>
<evidence type="ECO:0000256" key="3">
    <source>
        <dbReference type="ARBA" id="ARBA00023163"/>
    </source>
</evidence>
<evidence type="ECO:0000256" key="5">
    <source>
        <dbReference type="SAM" id="MobiDB-lite"/>
    </source>
</evidence>
<feature type="compositionally biased region" description="Low complexity" evidence="5">
    <location>
        <begin position="1"/>
        <end position="18"/>
    </location>
</feature>
<dbReference type="Gene3D" id="1.10.357.10">
    <property type="entry name" value="Tetracycline Repressor, domain 2"/>
    <property type="match status" value="1"/>
</dbReference>
<feature type="region of interest" description="Disordered" evidence="5">
    <location>
        <begin position="1"/>
        <end position="26"/>
    </location>
</feature>
<dbReference type="Pfam" id="PF14246">
    <property type="entry name" value="TetR_C_7"/>
    <property type="match status" value="1"/>
</dbReference>
<gene>
    <name evidence="7" type="ORF">EOD42_17135</name>
</gene>
<accession>A0A437MCE6</accession>
<dbReference type="PANTHER" id="PTHR30055">
    <property type="entry name" value="HTH-TYPE TRANSCRIPTIONAL REGULATOR RUTR"/>
    <property type="match status" value="1"/>
</dbReference>
<dbReference type="EMBL" id="SACL01000006">
    <property type="protein sequence ID" value="RVT95307.1"/>
    <property type="molecule type" value="Genomic_DNA"/>
</dbReference>
<dbReference type="RefSeq" id="WP_127788795.1">
    <property type="nucleotide sequence ID" value="NZ_SACL01000006.1"/>
</dbReference>
<dbReference type="InterPro" id="IPR039536">
    <property type="entry name" value="TetR_C_Proteobacteria"/>
</dbReference>
<dbReference type="PROSITE" id="PS50977">
    <property type="entry name" value="HTH_TETR_2"/>
    <property type="match status" value="1"/>
</dbReference>
<keyword evidence="3" id="KW-0804">Transcription</keyword>
<keyword evidence="8" id="KW-1185">Reference proteome</keyword>
<dbReference type="InterPro" id="IPR009057">
    <property type="entry name" value="Homeodomain-like_sf"/>
</dbReference>
<comment type="caution">
    <text evidence="7">The sequence shown here is derived from an EMBL/GenBank/DDBJ whole genome shotgun (WGS) entry which is preliminary data.</text>
</comment>
<proteinExistence type="predicted"/>
<dbReference type="SUPFAM" id="SSF46689">
    <property type="entry name" value="Homeodomain-like"/>
    <property type="match status" value="1"/>
</dbReference>
<evidence type="ECO:0000313" key="8">
    <source>
        <dbReference type="Proteomes" id="UP000282957"/>
    </source>
</evidence>
<evidence type="ECO:0000259" key="6">
    <source>
        <dbReference type="PROSITE" id="PS50977"/>
    </source>
</evidence>
<sequence>MSTARRSAPRTTTPSPEAGVAATAPRVTKRGLERRDRILEVAAEMFLAHGYDGVSIDDIVKVVGGSKTNVYSHFGGKEGLFAAVVEEMCGDFLDGLQGMEATDPDPAAGLRAIGRALVAVLLEARHVAFQRLVIAESGRFPAMARAWFEAGPQRARAVIARCIAFHQQAGRLRPADPARMATRFHDMIVTNGLYQALLGTPPAAQEREAAIDEAVATLLHGHAA</sequence>
<dbReference type="GO" id="GO:0003700">
    <property type="term" value="F:DNA-binding transcription factor activity"/>
    <property type="evidence" value="ECO:0007669"/>
    <property type="project" value="TreeGrafter"/>
</dbReference>
<dbReference type="PANTHER" id="PTHR30055:SF146">
    <property type="entry name" value="HTH-TYPE TRANSCRIPTIONAL DUAL REGULATOR CECR"/>
    <property type="match status" value="1"/>
</dbReference>
<keyword evidence="1" id="KW-0805">Transcription regulation</keyword>
<dbReference type="InterPro" id="IPR050109">
    <property type="entry name" value="HTH-type_TetR-like_transc_reg"/>
</dbReference>
<reference evidence="7 8" key="1">
    <citation type="submission" date="2019-01" db="EMBL/GenBank/DDBJ databases">
        <authorList>
            <person name="Chen W.-M."/>
        </authorList>
    </citation>
    <scope>NUCLEOTIDE SEQUENCE [LARGE SCALE GENOMIC DNA]</scope>
    <source>
        <strain evidence="7 8">CCP-6</strain>
    </source>
</reference>
<dbReference type="GO" id="GO:0000976">
    <property type="term" value="F:transcription cis-regulatory region binding"/>
    <property type="evidence" value="ECO:0007669"/>
    <property type="project" value="TreeGrafter"/>
</dbReference>
<dbReference type="SUPFAM" id="SSF48498">
    <property type="entry name" value="Tetracyclin repressor-like, C-terminal domain"/>
    <property type="match status" value="1"/>
</dbReference>
<organism evidence="7 8">
    <name type="scientific">Rhodovarius crocodyli</name>
    <dbReference type="NCBI Taxonomy" id="1979269"/>
    <lineage>
        <taxon>Bacteria</taxon>
        <taxon>Pseudomonadati</taxon>
        <taxon>Pseudomonadota</taxon>
        <taxon>Alphaproteobacteria</taxon>
        <taxon>Acetobacterales</taxon>
        <taxon>Roseomonadaceae</taxon>
        <taxon>Rhodovarius</taxon>
    </lineage>
</organism>
<feature type="DNA-binding region" description="H-T-H motif" evidence="4">
    <location>
        <begin position="55"/>
        <end position="74"/>
    </location>
</feature>
<dbReference type="Proteomes" id="UP000282957">
    <property type="component" value="Unassembled WGS sequence"/>
</dbReference>
<dbReference type="FunFam" id="1.10.10.60:FF:000141">
    <property type="entry name" value="TetR family transcriptional regulator"/>
    <property type="match status" value="1"/>
</dbReference>
<evidence type="ECO:0000256" key="2">
    <source>
        <dbReference type="ARBA" id="ARBA00023125"/>
    </source>
</evidence>
<evidence type="ECO:0000256" key="1">
    <source>
        <dbReference type="ARBA" id="ARBA00023015"/>
    </source>
</evidence>
<dbReference type="OrthoDB" id="9816431at2"/>
<keyword evidence="2 4" id="KW-0238">DNA-binding</keyword>
<protein>
    <submittedName>
        <fullName evidence="7">TetR/AcrR family transcriptional regulator</fullName>
    </submittedName>
</protein>
<feature type="domain" description="HTH tetR-type" evidence="6">
    <location>
        <begin position="32"/>
        <end position="92"/>
    </location>
</feature>
<name>A0A437MCE6_9PROT</name>
<dbReference type="AlphaFoldDB" id="A0A437MCE6"/>
<dbReference type="InterPro" id="IPR036271">
    <property type="entry name" value="Tet_transcr_reg_TetR-rel_C_sf"/>
</dbReference>